<reference evidence="1" key="2">
    <citation type="journal article" date="2015" name="Data Brief">
        <title>Shoot transcriptome of the giant reed, Arundo donax.</title>
        <authorList>
            <person name="Barrero R.A."/>
            <person name="Guerrero F.D."/>
            <person name="Moolhuijzen P."/>
            <person name="Goolsby J.A."/>
            <person name="Tidwell J."/>
            <person name="Bellgard S.E."/>
            <person name="Bellgard M.I."/>
        </authorList>
    </citation>
    <scope>NUCLEOTIDE SEQUENCE</scope>
    <source>
        <tissue evidence="1">Shoot tissue taken approximately 20 cm above the soil surface</tissue>
    </source>
</reference>
<proteinExistence type="predicted"/>
<accession>A0A0A9VCY5</accession>
<reference evidence="1" key="1">
    <citation type="submission" date="2014-09" db="EMBL/GenBank/DDBJ databases">
        <authorList>
            <person name="Magalhaes I.L.F."/>
            <person name="Oliveira U."/>
            <person name="Santos F.R."/>
            <person name="Vidigal T.H.D.A."/>
            <person name="Brescovit A.D."/>
            <person name="Santos A.J."/>
        </authorList>
    </citation>
    <scope>NUCLEOTIDE SEQUENCE</scope>
    <source>
        <tissue evidence="1">Shoot tissue taken approximately 20 cm above the soil surface</tissue>
    </source>
</reference>
<evidence type="ECO:0000313" key="1">
    <source>
        <dbReference type="EMBL" id="JAE19016.1"/>
    </source>
</evidence>
<dbReference type="EMBL" id="GBRH01178880">
    <property type="protein sequence ID" value="JAE19016.1"/>
    <property type="molecule type" value="Transcribed_RNA"/>
</dbReference>
<organism evidence="1">
    <name type="scientific">Arundo donax</name>
    <name type="common">Giant reed</name>
    <name type="synonym">Donax arundinaceus</name>
    <dbReference type="NCBI Taxonomy" id="35708"/>
    <lineage>
        <taxon>Eukaryota</taxon>
        <taxon>Viridiplantae</taxon>
        <taxon>Streptophyta</taxon>
        <taxon>Embryophyta</taxon>
        <taxon>Tracheophyta</taxon>
        <taxon>Spermatophyta</taxon>
        <taxon>Magnoliopsida</taxon>
        <taxon>Liliopsida</taxon>
        <taxon>Poales</taxon>
        <taxon>Poaceae</taxon>
        <taxon>PACMAD clade</taxon>
        <taxon>Arundinoideae</taxon>
        <taxon>Arundineae</taxon>
        <taxon>Arundo</taxon>
    </lineage>
</organism>
<name>A0A0A9VCY5_ARUDO</name>
<protein>
    <submittedName>
        <fullName evidence="1">Uncharacterized protein</fullName>
    </submittedName>
</protein>
<dbReference type="AlphaFoldDB" id="A0A0A9VCY5"/>
<sequence>MKATQCFQAKEVRILLNALLVVLPEKKGTKYANSFNQEYGPLFTKLNIDKLSLPHQ</sequence>